<dbReference type="Proteomes" id="UP000242180">
    <property type="component" value="Unassembled WGS sequence"/>
</dbReference>
<feature type="region of interest" description="Disordered" evidence="2">
    <location>
        <begin position="600"/>
        <end position="793"/>
    </location>
</feature>
<dbReference type="InParanoid" id="A0A1X2HCA6"/>
<sequence length="793" mass="88364">MMQQQPLQKTLPHLPKGMKMPESNRGGMTPTMPGKKLPTWTDEQDTQAAPTIEGQGQGQRESRREQKQPANAGAAATSSANQQQMILHDEKTEEEPAPVFSAPAKRGLSLRRGNAVQQQVYRMDSGINPVELLVERLMAWRGATKNLVRLFKAIQEIEHKSAQGYCKSTQIVQVPFKDWQGQFMESGGIQDVWNAFRNYSMEQSVLHQDYVNYLDRSVIPSLRNIKQDIKNLVKAISRDKNLRSNSLYDGRMQVDNLVSKLDRIIQVDSQQPDNAFQHEDPLLLNCAVFQACKSLYDQENMLHSNVFNLQKEVGMFEHNIVHNLRIICERFKEFRLQNNNESHRAIGQITSTFKDVAPDTEWNEFVRRNQASLISENAAYKTEDDISYPNQHHDLVQPIKVGFLERKSMMRSWNRGLYVLTPAGFLHGYKSAEQFDANPMRAECSVFIPHTNINCTKNYDTMYHQNLFEIRGKNQQSSMGRERSFVFKAQDQGELQDWFDKLIQISERFRPVPLLQDSDEQRALPGLPQDDQRQQQQQQQQQYQQQSQYQQTSQYQQQQGGGMMGGDMAGPSSAAGPSNAGGAGIASQQAPIPEHANKRLSMQDAEDQQLTENVDGGGTSSGAMAGAGAAGAGAGAAGAGMAGQQAAIPEHANKRLSMQDAEDQQLTENVDGQGAGLMVQQPGKDTSSEALSQKPYGGNAAAQYGNTQLDQPTPEMMMPSEDQSTDQRQPPVVASAASHSDEEGLDRTAGNSGFSNDNGNKNQHQDFQYDSDDAWDTIPGQRQTNGPSQYSTV</sequence>
<dbReference type="AlphaFoldDB" id="A0A1X2HCA6"/>
<dbReference type="SUPFAM" id="SSF50729">
    <property type="entry name" value="PH domain-like"/>
    <property type="match status" value="1"/>
</dbReference>
<protein>
    <recommendedName>
        <fullName evidence="3">PH domain-containing protein</fullName>
    </recommendedName>
</protein>
<evidence type="ECO:0000259" key="3">
    <source>
        <dbReference type="PROSITE" id="PS50003"/>
    </source>
</evidence>
<dbReference type="Pfam" id="PF20399">
    <property type="entry name" value="PH_20"/>
    <property type="match status" value="1"/>
</dbReference>
<evidence type="ECO:0000256" key="1">
    <source>
        <dbReference type="ARBA" id="ARBA00022553"/>
    </source>
</evidence>
<feature type="compositionally biased region" description="Gly residues" evidence="2">
    <location>
        <begin position="628"/>
        <end position="641"/>
    </location>
</feature>
<name>A0A1X2HCA6_SYNRA</name>
<dbReference type="EMBL" id="MCGN01000005">
    <property type="protein sequence ID" value="ORY96402.1"/>
    <property type="molecule type" value="Genomic_DNA"/>
</dbReference>
<dbReference type="PANTHER" id="PTHR31941">
    <property type="entry name" value="CYTOSKELETAL SIGNALING PROTEIN SLM1"/>
    <property type="match status" value="1"/>
</dbReference>
<dbReference type="STRING" id="13706.A0A1X2HCA6"/>
<dbReference type="PROSITE" id="PS50003">
    <property type="entry name" value="PH_DOMAIN"/>
    <property type="match status" value="1"/>
</dbReference>
<dbReference type="Pfam" id="PF20400">
    <property type="entry name" value="BAR_4"/>
    <property type="match status" value="1"/>
</dbReference>
<dbReference type="InterPro" id="IPR027267">
    <property type="entry name" value="AH/BAR_dom_sf"/>
</dbReference>
<dbReference type="InterPro" id="IPR011993">
    <property type="entry name" value="PH-like_dom_sf"/>
</dbReference>
<feature type="compositionally biased region" description="Low complexity" evidence="2">
    <location>
        <begin position="534"/>
        <end position="558"/>
    </location>
</feature>
<organism evidence="4 5">
    <name type="scientific">Syncephalastrum racemosum</name>
    <name type="common">Filamentous fungus</name>
    <dbReference type="NCBI Taxonomy" id="13706"/>
    <lineage>
        <taxon>Eukaryota</taxon>
        <taxon>Fungi</taxon>
        <taxon>Fungi incertae sedis</taxon>
        <taxon>Mucoromycota</taxon>
        <taxon>Mucoromycotina</taxon>
        <taxon>Mucoromycetes</taxon>
        <taxon>Mucorales</taxon>
        <taxon>Syncephalastraceae</taxon>
        <taxon>Syncephalastrum</taxon>
    </lineage>
</organism>
<dbReference type="Gene3D" id="2.30.29.30">
    <property type="entry name" value="Pleckstrin-homology domain (PH domain)/Phosphotyrosine-binding domain (PTB)"/>
    <property type="match status" value="1"/>
</dbReference>
<proteinExistence type="predicted"/>
<evidence type="ECO:0000313" key="4">
    <source>
        <dbReference type="EMBL" id="ORY96402.1"/>
    </source>
</evidence>
<evidence type="ECO:0000256" key="2">
    <source>
        <dbReference type="SAM" id="MobiDB-lite"/>
    </source>
</evidence>
<comment type="caution">
    <text evidence="4">The sequence shown here is derived from an EMBL/GenBank/DDBJ whole genome shotgun (WGS) entry which is preliminary data.</text>
</comment>
<gene>
    <name evidence="4" type="ORF">BCR43DRAFT_491639</name>
</gene>
<feature type="compositionally biased region" description="Polar residues" evidence="2">
    <location>
        <begin position="749"/>
        <end position="768"/>
    </location>
</feature>
<dbReference type="SMART" id="SM00233">
    <property type="entry name" value="PH"/>
    <property type="match status" value="1"/>
</dbReference>
<dbReference type="Gene3D" id="1.20.1270.60">
    <property type="entry name" value="Arfaptin homology (AH) domain/BAR domain"/>
    <property type="match status" value="1"/>
</dbReference>
<dbReference type="InterPro" id="IPR001849">
    <property type="entry name" value="PH_domain"/>
</dbReference>
<dbReference type="InterPro" id="IPR046869">
    <property type="entry name" value="SLM1/RGC1-like_PH"/>
</dbReference>
<feature type="region of interest" description="Disordered" evidence="2">
    <location>
        <begin position="522"/>
        <end position="587"/>
    </location>
</feature>
<dbReference type="InterPro" id="IPR046868">
    <property type="entry name" value="BAR_4"/>
</dbReference>
<reference evidence="4 5" key="1">
    <citation type="submission" date="2016-07" db="EMBL/GenBank/DDBJ databases">
        <title>Pervasive Adenine N6-methylation of Active Genes in Fungi.</title>
        <authorList>
            <consortium name="DOE Joint Genome Institute"/>
            <person name="Mondo S.J."/>
            <person name="Dannebaum R.O."/>
            <person name="Kuo R.C."/>
            <person name="Labutti K."/>
            <person name="Haridas S."/>
            <person name="Kuo A."/>
            <person name="Salamov A."/>
            <person name="Ahrendt S.R."/>
            <person name="Lipzen A."/>
            <person name="Sullivan W."/>
            <person name="Andreopoulos W.B."/>
            <person name="Clum A."/>
            <person name="Lindquist E."/>
            <person name="Daum C."/>
            <person name="Ramamoorthy G.K."/>
            <person name="Gryganskyi A."/>
            <person name="Culley D."/>
            <person name="Magnuson J.K."/>
            <person name="James T.Y."/>
            <person name="O'Malley M.A."/>
            <person name="Stajich J.E."/>
            <person name="Spatafora J.W."/>
            <person name="Visel A."/>
            <person name="Grigoriev I.V."/>
        </authorList>
    </citation>
    <scope>NUCLEOTIDE SEQUENCE [LARGE SCALE GENOMIC DNA]</scope>
    <source>
        <strain evidence="4 5">NRRL 2496</strain>
    </source>
</reference>
<keyword evidence="5" id="KW-1185">Reference proteome</keyword>
<feature type="domain" description="PH" evidence="3">
    <location>
        <begin position="397"/>
        <end position="507"/>
    </location>
</feature>
<feature type="region of interest" description="Disordered" evidence="2">
    <location>
        <begin position="1"/>
        <end position="82"/>
    </location>
</feature>
<dbReference type="SUPFAM" id="SSF103657">
    <property type="entry name" value="BAR/IMD domain-like"/>
    <property type="match status" value="1"/>
</dbReference>
<evidence type="ECO:0000313" key="5">
    <source>
        <dbReference type="Proteomes" id="UP000242180"/>
    </source>
</evidence>
<keyword evidence="1" id="KW-0597">Phosphoprotein</keyword>
<feature type="compositionally biased region" description="Low complexity" evidence="2">
    <location>
        <begin position="569"/>
        <end position="578"/>
    </location>
</feature>
<accession>A0A1X2HCA6</accession>
<dbReference type="OrthoDB" id="5598057at2759"/>
<feature type="compositionally biased region" description="Low complexity" evidence="2">
    <location>
        <begin position="68"/>
        <end position="82"/>
    </location>
</feature>
<feature type="compositionally biased region" description="Polar residues" evidence="2">
    <location>
        <begin position="780"/>
        <end position="793"/>
    </location>
</feature>
<dbReference type="PANTHER" id="PTHR31941:SF1">
    <property type="entry name" value="CYTOSKELETAL SIGNALING PROTEIN SLM1"/>
    <property type="match status" value="1"/>
</dbReference>
<feature type="compositionally biased region" description="Gly residues" evidence="2">
    <location>
        <begin position="559"/>
        <end position="568"/>
    </location>
</feature>
<dbReference type="OMA" id="IQISERF"/>